<feature type="transmembrane region" description="Helical" evidence="7">
    <location>
        <begin position="224"/>
        <end position="246"/>
    </location>
</feature>
<name>A0A840HTE5_9SPHN</name>
<evidence type="ECO:0000256" key="3">
    <source>
        <dbReference type="ARBA" id="ARBA00022475"/>
    </source>
</evidence>
<organism evidence="8 9">
    <name type="scientific">Rhizorhapis suberifaciens</name>
    <name type="common">corky root of lettuce</name>
    <dbReference type="NCBI Taxonomy" id="13656"/>
    <lineage>
        <taxon>Bacteria</taxon>
        <taxon>Pseudomonadati</taxon>
        <taxon>Pseudomonadota</taxon>
        <taxon>Alphaproteobacteria</taxon>
        <taxon>Sphingomonadales</taxon>
        <taxon>Sphingomonadaceae</taxon>
        <taxon>Rhizorhapis</taxon>
    </lineage>
</organism>
<keyword evidence="5 7" id="KW-1133">Transmembrane helix</keyword>
<feature type="transmembrane region" description="Helical" evidence="7">
    <location>
        <begin position="343"/>
        <end position="364"/>
    </location>
</feature>
<feature type="transmembrane region" description="Helical" evidence="7">
    <location>
        <begin position="435"/>
        <end position="456"/>
    </location>
</feature>
<evidence type="ECO:0000256" key="1">
    <source>
        <dbReference type="ARBA" id="ARBA00004651"/>
    </source>
</evidence>
<feature type="transmembrane region" description="Helical" evidence="7">
    <location>
        <begin position="376"/>
        <end position="396"/>
    </location>
</feature>
<evidence type="ECO:0000256" key="7">
    <source>
        <dbReference type="SAM" id="Phobius"/>
    </source>
</evidence>
<feature type="transmembrane region" description="Helical" evidence="7">
    <location>
        <begin position="266"/>
        <end position="289"/>
    </location>
</feature>
<feature type="transmembrane region" description="Helical" evidence="7">
    <location>
        <begin position="161"/>
        <end position="184"/>
    </location>
</feature>
<dbReference type="PANTHER" id="PTHR30250">
    <property type="entry name" value="PST FAMILY PREDICTED COLANIC ACID TRANSPORTER"/>
    <property type="match status" value="1"/>
</dbReference>
<protein>
    <submittedName>
        <fullName evidence="8">O-antigen/teichoic acid export membrane protein</fullName>
    </submittedName>
</protein>
<feature type="transmembrane region" description="Helical" evidence="7">
    <location>
        <begin position="402"/>
        <end position="423"/>
    </location>
</feature>
<keyword evidence="3" id="KW-1003">Cell membrane</keyword>
<dbReference type="AlphaFoldDB" id="A0A840HTE5"/>
<evidence type="ECO:0000256" key="4">
    <source>
        <dbReference type="ARBA" id="ARBA00022692"/>
    </source>
</evidence>
<feature type="transmembrane region" description="Helical" evidence="7">
    <location>
        <begin position="106"/>
        <end position="126"/>
    </location>
</feature>
<dbReference type="Proteomes" id="UP000575068">
    <property type="component" value="Unassembled WGS sequence"/>
</dbReference>
<feature type="transmembrane region" description="Helical" evidence="7">
    <location>
        <begin position="63"/>
        <end position="86"/>
    </location>
</feature>
<gene>
    <name evidence="8" type="ORF">HNQ99_001275</name>
</gene>
<dbReference type="RefSeq" id="WP_184474797.1">
    <property type="nucleotide sequence ID" value="NZ_JACHOV010000004.1"/>
</dbReference>
<feature type="transmembrane region" description="Helical" evidence="7">
    <location>
        <begin position="33"/>
        <end position="57"/>
    </location>
</feature>
<comment type="similarity">
    <text evidence="2">Belongs to the polysaccharide synthase family.</text>
</comment>
<dbReference type="GO" id="GO:0005886">
    <property type="term" value="C:plasma membrane"/>
    <property type="evidence" value="ECO:0007669"/>
    <property type="project" value="UniProtKB-SubCell"/>
</dbReference>
<proteinExistence type="inferred from homology"/>
<keyword evidence="9" id="KW-1185">Reference proteome</keyword>
<sequence length="459" mass="50247">MTDAGALQPPRRFPRPVTLLSRAISVARQDTNVVIATVVFANLLRAVSTILLTRLLAPEAFGIAGIIGIIAFVMTMMSDLGFQAFVVRHADGDKQQFRDVIWTIRLMRSAVLTILMMALAEPIALATGKPEIAPAIAVSAFMFLIDGCSALTVITALRERLLLRLSAVETLASIIQLIVAVALAFAWRNYWAIVIAPLAGGIAKSAFSYFCFKDARRRFRIDGTYSIELWNFARFVIGSSLISMLLSQCDKIVLARLFPLDTLGYYMLATNLAMAPLAFTSAYTSRVLYPAFARTWRDQPGELKTVFYRYRRRMSYLYMFAAGALIGTASLVVAILYDDRYAPAAMFLQILAIAPLLALSSGSANEVLTASGRIHVTFHANIAKLLWLGLVGPVAFRAFGPIGLVAAVGAIEAPALLYSWWQLHRAELLKLPEELAFLSVGGLGILIGFGLEQIILPYL</sequence>
<feature type="transmembrane region" description="Helical" evidence="7">
    <location>
        <begin position="190"/>
        <end position="212"/>
    </location>
</feature>
<feature type="transmembrane region" description="Helical" evidence="7">
    <location>
        <begin position="316"/>
        <end position="337"/>
    </location>
</feature>
<evidence type="ECO:0000256" key="6">
    <source>
        <dbReference type="ARBA" id="ARBA00023136"/>
    </source>
</evidence>
<dbReference type="Pfam" id="PF13440">
    <property type="entry name" value="Polysacc_synt_3"/>
    <property type="match status" value="1"/>
</dbReference>
<reference evidence="8 9" key="1">
    <citation type="submission" date="2020-08" db="EMBL/GenBank/DDBJ databases">
        <title>Genomic Encyclopedia of Type Strains, Phase IV (KMG-IV): sequencing the most valuable type-strain genomes for metagenomic binning, comparative biology and taxonomic classification.</title>
        <authorList>
            <person name="Goeker M."/>
        </authorList>
    </citation>
    <scope>NUCLEOTIDE SEQUENCE [LARGE SCALE GENOMIC DNA]</scope>
    <source>
        <strain evidence="8 9">DSM 7465</strain>
    </source>
</reference>
<evidence type="ECO:0000256" key="5">
    <source>
        <dbReference type="ARBA" id="ARBA00022989"/>
    </source>
</evidence>
<keyword evidence="4 7" id="KW-0812">Transmembrane</keyword>
<accession>A0A840HTE5</accession>
<evidence type="ECO:0000313" key="9">
    <source>
        <dbReference type="Proteomes" id="UP000575068"/>
    </source>
</evidence>
<comment type="caution">
    <text evidence="8">The sequence shown here is derived from an EMBL/GenBank/DDBJ whole genome shotgun (WGS) entry which is preliminary data.</text>
</comment>
<feature type="transmembrane region" description="Helical" evidence="7">
    <location>
        <begin position="132"/>
        <end position="154"/>
    </location>
</feature>
<dbReference type="InterPro" id="IPR050833">
    <property type="entry name" value="Poly_Biosynth_Transport"/>
</dbReference>
<evidence type="ECO:0000313" key="8">
    <source>
        <dbReference type="EMBL" id="MBB4640971.1"/>
    </source>
</evidence>
<comment type="subcellular location">
    <subcellularLocation>
        <location evidence="1">Cell membrane</location>
        <topology evidence="1">Multi-pass membrane protein</topology>
    </subcellularLocation>
</comment>
<evidence type="ECO:0000256" key="2">
    <source>
        <dbReference type="ARBA" id="ARBA00007430"/>
    </source>
</evidence>
<dbReference type="PANTHER" id="PTHR30250:SF10">
    <property type="entry name" value="LIPOPOLYSACCHARIDE BIOSYNTHESIS PROTEIN WZXC"/>
    <property type="match status" value="1"/>
</dbReference>
<dbReference type="EMBL" id="JACHOV010000004">
    <property type="protein sequence ID" value="MBB4640971.1"/>
    <property type="molecule type" value="Genomic_DNA"/>
</dbReference>
<keyword evidence="6 7" id="KW-0472">Membrane</keyword>